<keyword evidence="2" id="KW-1185">Reference proteome</keyword>
<accession>A0A4Y2IHN9</accession>
<comment type="caution">
    <text evidence="1">The sequence shown here is derived from an EMBL/GenBank/DDBJ whole genome shotgun (WGS) entry which is preliminary data.</text>
</comment>
<evidence type="ECO:0000313" key="1">
    <source>
        <dbReference type="EMBL" id="GBM77154.1"/>
    </source>
</evidence>
<name>A0A4Y2IHN9_ARAVE</name>
<dbReference type="EMBL" id="BGPR01002669">
    <property type="protein sequence ID" value="GBM77154.1"/>
    <property type="molecule type" value="Genomic_DNA"/>
</dbReference>
<dbReference type="Proteomes" id="UP000499080">
    <property type="component" value="Unassembled WGS sequence"/>
</dbReference>
<evidence type="ECO:0000313" key="2">
    <source>
        <dbReference type="Proteomes" id="UP000499080"/>
    </source>
</evidence>
<protein>
    <submittedName>
        <fullName evidence="1">Uncharacterized protein</fullName>
    </submittedName>
</protein>
<gene>
    <name evidence="1" type="ORF">AVEN_209097_1</name>
</gene>
<sequence length="107" mass="12263">MLLNLFINFLELLINFKLSFMNLLYFDFCHSTVFQDFLFVMKHASSESASSATPAKKPSTFNNTGGFTADSIPQHYYYLGEDNYAVISDFGDVLNVHIRNFKRNENG</sequence>
<reference evidence="1 2" key="1">
    <citation type="journal article" date="2019" name="Sci. Rep.">
        <title>Orb-weaving spider Araneus ventricosus genome elucidates the spidroin gene catalogue.</title>
        <authorList>
            <person name="Kono N."/>
            <person name="Nakamura H."/>
            <person name="Ohtoshi R."/>
            <person name="Moran D.A.P."/>
            <person name="Shinohara A."/>
            <person name="Yoshida Y."/>
            <person name="Fujiwara M."/>
            <person name="Mori M."/>
            <person name="Tomita M."/>
            <person name="Arakawa K."/>
        </authorList>
    </citation>
    <scope>NUCLEOTIDE SEQUENCE [LARGE SCALE GENOMIC DNA]</scope>
</reference>
<organism evidence="1 2">
    <name type="scientific">Araneus ventricosus</name>
    <name type="common">Orbweaver spider</name>
    <name type="synonym">Epeira ventricosa</name>
    <dbReference type="NCBI Taxonomy" id="182803"/>
    <lineage>
        <taxon>Eukaryota</taxon>
        <taxon>Metazoa</taxon>
        <taxon>Ecdysozoa</taxon>
        <taxon>Arthropoda</taxon>
        <taxon>Chelicerata</taxon>
        <taxon>Arachnida</taxon>
        <taxon>Araneae</taxon>
        <taxon>Araneomorphae</taxon>
        <taxon>Entelegynae</taxon>
        <taxon>Araneoidea</taxon>
        <taxon>Araneidae</taxon>
        <taxon>Araneus</taxon>
    </lineage>
</organism>
<dbReference type="AlphaFoldDB" id="A0A4Y2IHN9"/>
<proteinExistence type="predicted"/>